<name>A0A4Z2EB76_9TELE</name>
<sequence length="87" mass="9564">MDFKCFTSQNPLCPGDHACSSHSNSPAPVYCGPISFWGRKKKKERKEGKERRRRHEEREELRAAARGLGGSPLCLFVSALLSGSSAG</sequence>
<organism evidence="2 3">
    <name type="scientific">Liparis tanakae</name>
    <name type="common">Tanaka's snailfish</name>
    <dbReference type="NCBI Taxonomy" id="230148"/>
    <lineage>
        <taxon>Eukaryota</taxon>
        <taxon>Metazoa</taxon>
        <taxon>Chordata</taxon>
        <taxon>Craniata</taxon>
        <taxon>Vertebrata</taxon>
        <taxon>Euteleostomi</taxon>
        <taxon>Actinopterygii</taxon>
        <taxon>Neopterygii</taxon>
        <taxon>Teleostei</taxon>
        <taxon>Neoteleostei</taxon>
        <taxon>Acanthomorphata</taxon>
        <taxon>Eupercaria</taxon>
        <taxon>Perciformes</taxon>
        <taxon>Cottioidei</taxon>
        <taxon>Cottales</taxon>
        <taxon>Liparidae</taxon>
        <taxon>Liparis</taxon>
    </lineage>
</organism>
<comment type="caution">
    <text evidence="2">The sequence shown here is derived from an EMBL/GenBank/DDBJ whole genome shotgun (WGS) entry which is preliminary data.</text>
</comment>
<evidence type="ECO:0000313" key="2">
    <source>
        <dbReference type="EMBL" id="TNN26001.1"/>
    </source>
</evidence>
<evidence type="ECO:0000256" key="1">
    <source>
        <dbReference type="SAM" id="MobiDB-lite"/>
    </source>
</evidence>
<dbReference type="AlphaFoldDB" id="A0A4Z2EB76"/>
<gene>
    <name evidence="2" type="ORF">EYF80_063863</name>
</gene>
<proteinExistence type="predicted"/>
<dbReference type="Proteomes" id="UP000314294">
    <property type="component" value="Unassembled WGS sequence"/>
</dbReference>
<keyword evidence="3" id="KW-1185">Reference proteome</keyword>
<evidence type="ECO:0000313" key="3">
    <source>
        <dbReference type="Proteomes" id="UP000314294"/>
    </source>
</evidence>
<feature type="compositionally biased region" description="Basic and acidic residues" evidence="1">
    <location>
        <begin position="45"/>
        <end position="63"/>
    </location>
</feature>
<feature type="region of interest" description="Disordered" evidence="1">
    <location>
        <begin position="40"/>
        <end position="63"/>
    </location>
</feature>
<protein>
    <submittedName>
        <fullName evidence="2">Uncharacterized protein</fullName>
    </submittedName>
</protein>
<dbReference type="EMBL" id="SRLO01011182">
    <property type="protein sequence ID" value="TNN26001.1"/>
    <property type="molecule type" value="Genomic_DNA"/>
</dbReference>
<reference evidence="2 3" key="1">
    <citation type="submission" date="2019-03" db="EMBL/GenBank/DDBJ databases">
        <title>First draft genome of Liparis tanakae, snailfish: a comprehensive survey of snailfish specific genes.</title>
        <authorList>
            <person name="Kim W."/>
            <person name="Song I."/>
            <person name="Jeong J.-H."/>
            <person name="Kim D."/>
            <person name="Kim S."/>
            <person name="Ryu S."/>
            <person name="Song J.Y."/>
            <person name="Lee S.K."/>
        </authorList>
    </citation>
    <scope>NUCLEOTIDE SEQUENCE [LARGE SCALE GENOMIC DNA]</scope>
    <source>
        <tissue evidence="2">Muscle</tissue>
    </source>
</reference>
<accession>A0A4Z2EB76</accession>